<accession>A0A939B3T0</accession>
<evidence type="ECO:0000313" key="3">
    <source>
        <dbReference type="Proteomes" id="UP000764045"/>
    </source>
</evidence>
<dbReference type="EMBL" id="JACJJL010000019">
    <property type="protein sequence ID" value="MBM6662333.1"/>
    <property type="molecule type" value="Genomic_DNA"/>
</dbReference>
<dbReference type="Proteomes" id="UP000764045">
    <property type="component" value="Unassembled WGS sequence"/>
</dbReference>
<reference evidence="2 3" key="1">
    <citation type="journal article" date="2021" name="Sci. Rep.">
        <title>The distribution of antibiotic resistance genes in chicken gut microbiota commensals.</title>
        <authorList>
            <person name="Juricova H."/>
            <person name="Matiasovicova J."/>
            <person name="Kubasova T."/>
            <person name="Cejkova D."/>
            <person name="Rychlik I."/>
        </authorList>
    </citation>
    <scope>NUCLEOTIDE SEQUENCE [LARGE SCALE GENOMIC DNA]</scope>
    <source>
        <strain evidence="2 3">An819</strain>
    </source>
</reference>
<keyword evidence="1" id="KW-1133">Transmembrane helix</keyword>
<keyword evidence="1" id="KW-0472">Membrane</keyword>
<name>A0A939B3T0_9BACT</name>
<comment type="caution">
    <text evidence="2">The sequence shown here is derived from an EMBL/GenBank/DDBJ whole genome shotgun (WGS) entry which is preliminary data.</text>
</comment>
<gene>
    <name evidence="2" type="ORF">H6B30_11325</name>
</gene>
<keyword evidence="1" id="KW-0812">Transmembrane</keyword>
<dbReference type="AlphaFoldDB" id="A0A939B3T0"/>
<dbReference type="RefSeq" id="WP_205110676.1">
    <property type="nucleotide sequence ID" value="NZ_JACJJL010000019.1"/>
</dbReference>
<evidence type="ECO:0000313" key="2">
    <source>
        <dbReference type="EMBL" id="MBM6662333.1"/>
    </source>
</evidence>
<evidence type="ECO:0000256" key="1">
    <source>
        <dbReference type="SAM" id="Phobius"/>
    </source>
</evidence>
<sequence>MNSIEIICTVIGAVGVVLGGVWFIIDKIFKFGRVSQRIDNIEVDVAGMKKTLDGHHEDITKIKTVLVEKYPKSTNVFSMKSSPRKLNDLGEKLYAKVNGDKFIADNKAALFDFIKNSKPLVALDVEQAANAACMSLVPTPAFNDLKDFVYNEPSWTFG</sequence>
<keyword evidence="3" id="KW-1185">Reference proteome</keyword>
<feature type="transmembrane region" description="Helical" evidence="1">
    <location>
        <begin position="6"/>
        <end position="25"/>
    </location>
</feature>
<organism evidence="2 3">
    <name type="scientific">Marseilla massiliensis</name>
    <dbReference type="NCBI Taxonomy" id="1841864"/>
    <lineage>
        <taxon>Bacteria</taxon>
        <taxon>Pseudomonadati</taxon>
        <taxon>Bacteroidota</taxon>
        <taxon>Bacteroidia</taxon>
        <taxon>Bacteroidales</taxon>
        <taxon>Prevotellaceae</taxon>
        <taxon>Marseilla</taxon>
    </lineage>
</organism>
<protein>
    <submittedName>
        <fullName evidence="2">Uncharacterized protein</fullName>
    </submittedName>
</protein>
<proteinExistence type="predicted"/>